<dbReference type="GO" id="GO:0046872">
    <property type="term" value="F:metal ion binding"/>
    <property type="evidence" value="ECO:0007669"/>
    <property type="project" value="UniProtKB-KW"/>
</dbReference>
<dbReference type="Pfam" id="PF01975">
    <property type="entry name" value="SurE"/>
    <property type="match status" value="1"/>
</dbReference>
<evidence type="ECO:0000313" key="6">
    <source>
        <dbReference type="EMBL" id="KAF7150875.1"/>
    </source>
</evidence>
<sequence>MRSNDSAGDRPTIMITNDDGIDAPGLQALVRVLVSTNRFKVLVCAPDSEKSAVSHSITWRHAVSVKRVDIGGATAFAVSGTPADCTSLGISKALFPSVPDLVISGINMGSNCGYDIVYSGTVAGAREAFFNGVPSLSLSYHWVRGASTIRDFTLAAEACLPIIYAILAEIKNKTYPMTCFLNIDLPTNVVNHKVNLRLAGGCITHSFLNIDVPISIVDHKGYKLTKQGKSFNKMGWRQVTSDTQGGKMLSTMTMETNSITSTDVDLPTISGESLLFKRAVSFFLSGCLFVFGFCWRPYILKVRRAHVDDNDTDFRCLQKGYITVTALGALSDAASDCQAYLKEWLPGVAPRFSSSAL</sequence>
<dbReference type="InterPro" id="IPR036523">
    <property type="entry name" value="SurE-like_sf"/>
</dbReference>
<keyword evidence="4" id="KW-0472">Membrane</keyword>
<reference evidence="6" key="1">
    <citation type="submission" date="2019-11" db="EMBL/GenBank/DDBJ databases">
        <authorList>
            <person name="Liu Y."/>
            <person name="Hou J."/>
            <person name="Li T.-Q."/>
            <person name="Guan C.-H."/>
            <person name="Wu X."/>
            <person name="Wu H.-Z."/>
            <person name="Ling F."/>
            <person name="Zhang R."/>
            <person name="Shi X.-G."/>
            <person name="Ren J.-P."/>
            <person name="Chen E.-F."/>
            <person name="Sun J.-M."/>
        </authorList>
    </citation>
    <scope>NUCLEOTIDE SEQUENCE</scope>
    <source>
        <strain evidence="6">Adult_tree_wgs_1</strain>
        <tissue evidence="6">Leaves</tissue>
    </source>
</reference>
<keyword evidence="4" id="KW-0812">Transmembrane</keyword>
<feature type="domain" description="Survival protein SurE-like phosphatase/nucleotidase" evidence="5">
    <location>
        <begin position="13"/>
        <end position="194"/>
    </location>
</feature>
<dbReference type="PANTHER" id="PTHR30457">
    <property type="entry name" value="5'-NUCLEOTIDASE SURE"/>
    <property type="match status" value="1"/>
</dbReference>
<dbReference type="HAMAP" id="MF_00060">
    <property type="entry name" value="SurE"/>
    <property type="match status" value="1"/>
</dbReference>
<dbReference type="SUPFAM" id="SSF64167">
    <property type="entry name" value="SurE-like"/>
    <property type="match status" value="1"/>
</dbReference>
<dbReference type="GO" id="GO:0008252">
    <property type="term" value="F:nucleotidase activity"/>
    <property type="evidence" value="ECO:0007669"/>
    <property type="project" value="InterPro"/>
</dbReference>
<dbReference type="OrthoDB" id="202825at2759"/>
<evidence type="ECO:0000256" key="4">
    <source>
        <dbReference type="SAM" id="Phobius"/>
    </source>
</evidence>
<protein>
    <recommendedName>
        <fullName evidence="5">Survival protein SurE-like phosphatase/nucleotidase domain-containing protein</fullName>
    </recommendedName>
</protein>
<dbReference type="Proteomes" id="UP000626092">
    <property type="component" value="Unassembled WGS sequence"/>
</dbReference>
<keyword evidence="2" id="KW-0479">Metal-binding</keyword>
<evidence type="ECO:0000256" key="1">
    <source>
        <dbReference type="ARBA" id="ARBA00011062"/>
    </source>
</evidence>
<evidence type="ECO:0000256" key="2">
    <source>
        <dbReference type="ARBA" id="ARBA00022723"/>
    </source>
</evidence>
<dbReference type="EMBL" id="WJXA01000002">
    <property type="protein sequence ID" value="KAF7150875.1"/>
    <property type="molecule type" value="Genomic_DNA"/>
</dbReference>
<dbReference type="PANTHER" id="PTHR30457:SF0">
    <property type="entry name" value="PHOSPHATASE, PUTATIVE (AFU_ORTHOLOGUE AFUA_4G01070)-RELATED"/>
    <property type="match status" value="1"/>
</dbReference>
<comment type="caution">
    <text evidence="6">The sequence shown here is derived from an EMBL/GenBank/DDBJ whole genome shotgun (WGS) entry which is preliminary data.</text>
</comment>
<organism evidence="6 7">
    <name type="scientific">Rhododendron simsii</name>
    <name type="common">Sims's rhododendron</name>
    <dbReference type="NCBI Taxonomy" id="118357"/>
    <lineage>
        <taxon>Eukaryota</taxon>
        <taxon>Viridiplantae</taxon>
        <taxon>Streptophyta</taxon>
        <taxon>Embryophyta</taxon>
        <taxon>Tracheophyta</taxon>
        <taxon>Spermatophyta</taxon>
        <taxon>Magnoliopsida</taxon>
        <taxon>eudicotyledons</taxon>
        <taxon>Gunneridae</taxon>
        <taxon>Pentapetalae</taxon>
        <taxon>asterids</taxon>
        <taxon>Ericales</taxon>
        <taxon>Ericaceae</taxon>
        <taxon>Ericoideae</taxon>
        <taxon>Rhodoreae</taxon>
        <taxon>Rhododendron</taxon>
    </lineage>
</organism>
<evidence type="ECO:0000259" key="5">
    <source>
        <dbReference type="Pfam" id="PF01975"/>
    </source>
</evidence>
<dbReference type="InterPro" id="IPR030048">
    <property type="entry name" value="SurE"/>
</dbReference>
<dbReference type="GO" id="GO:0005829">
    <property type="term" value="C:cytosol"/>
    <property type="evidence" value="ECO:0007669"/>
    <property type="project" value="TreeGrafter"/>
</dbReference>
<name>A0A834HEF9_RHOSS</name>
<accession>A0A834HEF9</accession>
<dbReference type="NCBIfam" id="TIGR00087">
    <property type="entry name" value="surE"/>
    <property type="match status" value="1"/>
</dbReference>
<evidence type="ECO:0000256" key="3">
    <source>
        <dbReference type="ARBA" id="ARBA00022801"/>
    </source>
</evidence>
<keyword evidence="4" id="KW-1133">Transmembrane helix</keyword>
<dbReference type="AlphaFoldDB" id="A0A834HEF9"/>
<dbReference type="Gene3D" id="3.40.1210.10">
    <property type="entry name" value="Survival protein SurE-like phosphatase/nucleotidase"/>
    <property type="match status" value="1"/>
</dbReference>
<evidence type="ECO:0000313" key="7">
    <source>
        <dbReference type="Proteomes" id="UP000626092"/>
    </source>
</evidence>
<comment type="similarity">
    <text evidence="1">Belongs to the SurE nucleotidase family.</text>
</comment>
<dbReference type="InterPro" id="IPR002828">
    <property type="entry name" value="SurE-like_Pase/nucleotidase"/>
</dbReference>
<keyword evidence="7" id="KW-1185">Reference proteome</keyword>
<feature type="transmembrane region" description="Helical" evidence="4">
    <location>
        <begin position="275"/>
        <end position="295"/>
    </location>
</feature>
<keyword evidence="3" id="KW-0378">Hydrolase</keyword>
<proteinExistence type="inferred from homology"/>
<gene>
    <name evidence="6" type="ORF">RHSIM_Rhsim02G0023800</name>
</gene>